<dbReference type="PANTHER" id="PTHR47089">
    <property type="entry name" value="ABC TRANSPORTER, PERMEASE PROTEIN"/>
    <property type="match status" value="1"/>
</dbReference>
<dbReference type="GO" id="GO:0022857">
    <property type="term" value="F:transmembrane transporter activity"/>
    <property type="evidence" value="ECO:0007669"/>
    <property type="project" value="InterPro"/>
</dbReference>
<feature type="transmembrane region" description="Helical" evidence="6">
    <location>
        <begin position="109"/>
        <end position="135"/>
    </location>
</feature>
<name>E1R9Q3_SEDSS</name>
<dbReference type="HOGENOM" id="CLU_040769_0_1_12"/>
<dbReference type="RefSeq" id="WP_013256678.1">
    <property type="nucleotide sequence ID" value="NC_014364.1"/>
</dbReference>
<gene>
    <name evidence="7" type="ordered locus">Spirs_4142</name>
</gene>
<reference evidence="7 8" key="1">
    <citation type="journal article" date="2010" name="Stand. Genomic Sci.">
        <title>Complete genome sequence of Spirochaeta smaragdinae type strain (SEBR 4228).</title>
        <authorList>
            <person name="Mavromatis K."/>
            <person name="Yasawong M."/>
            <person name="Chertkov O."/>
            <person name="Lapidus A."/>
            <person name="Lucas S."/>
            <person name="Nolan M."/>
            <person name="Del Rio T.G."/>
            <person name="Tice H."/>
            <person name="Cheng J.F."/>
            <person name="Pitluck S."/>
            <person name="Liolios K."/>
            <person name="Ivanova N."/>
            <person name="Tapia R."/>
            <person name="Han C."/>
            <person name="Bruce D."/>
            <person name="Goodwin L."/>
            <person name="Pati A."/>
            <person name="Chen A."/>
            <person name="Palaniappan K."/>
            <person name="Land M."/>
            <person name="Hauser L."/>
            <person name="Chang Y.J."/>
            <person name="Jeffries C.D."/>
            <person name="Detter J.C."/>
            <person name="Rohde M."/>
            <person name="Brambilla E."/>
            <person name="Spring S."/>
            <person name="Goker M."/>
            <person name="Sikorski J."/>
            <person name="Woyke T."/>
            <person name="Bristow J."/>
            <person name="Eisen J.A."/>
            <person name="Markowitz V."/>
            <person name="Hugenholtz P."/>
            <person name="Klenk H.P."/>
            <person name="Kyrpides N.C."/>
        </authorList>
    </citation>
    <scope>NUCLEOTIDE SEQUENCE [LARGE SCALE GENOMIC DNA]</scope>
    <source>
        <strain evidence="8">DSM 11293 / JCM 15392 / SEBR 4228</strain>
    </source>
</reference>
<dbReference type="CDD" id="cd06580">
    <property type="entry name" value="TM_PBP1_transp_TpRbsC_like"/>
    <property type="match status" value="1"/>
</dbReference>
<feature type="transmembrane region" description="Helical" evidence="6">
    <location>
        <begin position="339"/>
        <end position="360"/>
    </location>
</feature>
<dbReference type="STRING" id="573413.Spirs_4142"/>
<feature type="transmembrane region" description="Helical" evidence="6">
    <location>
        <begin position="147"/>
        <end position="173"/>
    </location>
</feature>
<evidence type="ECO:0000313" key="7">
    <source>
        <dbReference type="EMBL" id="ADK83222.1"/>
    </source>
</evidence>
<dbReference type="OrthoDB" id="45037at2"/>
<feature type="transmembrane region" description="Helical" evidence="6">
    <location>
        <begin position="298"/>
        <end position="318"/>
    </location>
</feature>
<evidence type="ECO:0000256" key="6">
    <source>
        <dbReference type="SAM" id="Phobius"/>
    </source>
</evidence>
<dbReference type="AlphaFoldDB" id="E1R9Q3"/>
<keyword evidence="3 6" id="KW-0812">Transmembrane</keyword>
<feature type="transmembrane region" description="Helical" evidence="6">
    <location>
        <begin position="29"/>
        <end position="48"/>
    </location>
</feature>
<keyword evidence="2" id="KW-1003">Cell membrane</keyword>
<evidence type="ECO:0000256" key="2">
    <source>
        <dbReference type="ARBA" id="ARBA00022475"/>
    </source>
</evidence>
<accession>E1R9Q3</accession>
<dbReference type="eggNOG" id="COG4603">
    <property type="taxonomic scope" value="Bacteria"/>
</dbReference>
<dbReference type="GO" id="GO:0005886">
    <property type="term" value="C:plasma membrane"/>
    <property type="evidence" value="ECO:0007669"/>
    <property type="project" value="UniProtKB-SubCell"/>
</dbReference>
<sequence>MRSYRNTLLIALVLILAISGTVLYLGSYFWGGLLIMAAGVLYLVNVYFEKGKAEVLSMIRRYGRTILIPIIGILASLLLGIVIMLATGYDPIRAFKALFYGGFVKNWHISVLNAAPLIFTGLSVAFAFQAGLFNIGAEGQYYIGAMAAAWLGLVLNLPALITLILIFVVAGILSAAWNFVPALLKVKTGAHEVITTMMLAHVARYLSPIFIRAFGGDPSSSKHPYVTDTILESAWLPRFQQFLPKSNYRLHTGIIIAIAMAFVVYYILYKTKYGFEIRAVGANKDAARAQGISIGKNIFRALLFAGFLAGFAGVNQVVGLDHKLFENLQANYGWNGISVALLAGNNPIVVIFTGLLWGALDAGGQYMARTTQTPNAIVEIVKGVMLFLIVAKYIYVYIGNSLKRRSKTKAAPDAAKARG</sequence>
<evidence type="ECO:0000313" key="8">
    <source>
        <dbReference type="Proteomes" id="UP000002318"/>
    </source>
</evidence>
<dbReference type="Proteomes" id="UP000002318">
    <property type="component" value="Chromosome"/>
</dbReference>
<keyword evidence="4 6" id="KW-1133">Transmembrane helix</keyword>
<dbReference type="EMBL" id="CP002116">
    <property type="protein sequence ID" value="ADK83222.1"/>
    <property type="molecule type" value="Genomic_DNA"/>
</dbReference>
<evidence type="ECO:0000256" key="1">
    <source>
        <dbReference type="ARBA" id="ARBA00004651"/>
    </source>
</evidence>
<evidence type="ECO:0000256" key="5">
    <source>
        <dbReference type="ARBA" id="ARBA00023136"/>
    </source>
</evidence>
<dbReference type="KEGG" id="ssm:Spirs_4142"/>
<keyword evidence="8" id="KW-1185">Reference proteome</keyword>
<dbReference type="PANTHER" id="PTHR47089:SF1">
    <property type="entry name" value="GUANOSINE ABC TRANSPORTER PERMEASE PROTEIN NUPP"/>
    <property type="match status" value="1"/>
</dbReference>
<comment type="subcellular location">
    <subcellularLocation>
        <location evidence="1">Cell membrane</location>
        <topology evidence="1">Multi-pass membrane protein</topology>
    </subcellularLocation>
</comment>
<feature type="transmembrane region" description="Helical" evidence="6">
    <location>
        <begin position="68"/>
        <end position="89"/>
    </location>
</feature>
<dbReference type="InterPro" id="IPR001851">
    <property type="entry name" value="ABC_transp_permease"/>
</dbReference>
<evidence type="ECO:0000256" key="3">
    <source>
        <dbReference type="ARBA" id="ARBA00022692"/>
    </source>
</evidence>
<organism evidence="7 8">
    <name type="scientific">Sediminispirochaeta smaragdinae (strain DSM 11293 / JCM 15392 / SEBR 4228)</name>
    <name type="common">Spirochaeta smaragdinae</name>
    <dbReference type="NCBI Taxonomy" id="573413"/>
    <lineage>
        <taxon>Bacteria</taxon>
        <taxon>Pseudomonadati</taxon>
        <taxon>Spirochaetota</taxon>
        <taxon>Spirochaetia</taxon>
        <taxon>Spirochaetales</taxon>
        <taxon>Spirochaetaceae</taxon>
        <taxon>Sediminispirochaeta</taxon>
    </lineage>
</organism>
<evidence type="ECO:0000256" key="4">
    <source>
        <dbReference type="ARBA" id="ARBA00022989"/>
    </source>
</evidence>
<feature type="transmembrane region" description="Helical" evidence="6">
    <location>
        <begin position="380"/>
        <end position="398"/>
    </location>
</feature>
<feature type="transmembrane region" description="Helical" evidence="6">
    <location>
        <begin position="248"/>
        <end position="268"/>
    </location>
</feature>
<dbReference type="Pfam" id="PF02653">
    <property type="entry name" value="BPD_transp_2"/>
    <property type="match status" value="1"/>
</dbReference>
<proteinExistence type="predicted"/>
<protein>
    <submittedName>
        <fullName evidence="7">Inner-membrane translocator</fullName>
    </submittedName>
</protein>
<keyword evidence="5 6" id="KW-0472">Membrane</keyword>